<comment type="similarity">
    <text evidence="2">Belongs to the Gram-negative porin family.</text>
</comment>
<keyword evidence="8" id="KW-0626">Porin</keyword>
<evidence type="ECO:0000256" key="2">
    <source>
        <dbReference type="ARBA" id="ARBA00007539"/>
    </source>
</evidence>
<dbReference type="InterPro" id="IPR001897">
    <property type="entry name" value="Porin_gammaproteobac"/>
</dbReference>
<dbReference type="AlphaFoldDB" id="A0AAP7GWU8"/>
<organism evidence="13 14">
    <name type="scientific">Aggregatibacter aphrophilus</name>
    <name type="common">Haemophilus aphrophilus</name>
    <dbReference type="NCBI Taxonomy" id="732"/>
    <lineage>
        <taxon>Bacteria</taxon>
        <taxon>Pseudomonadati</taxon>
        <taxon>Pseudomonadota</taxon>
        <taxon>Gammaproteobacteria</taxon>
        <taxon>Pasteurellales</taxon>
        <taxon>Pasteurellaceae</taxon>
        <taxon>Aggregatibacter</taxon>
    </lineage>
</organism>
<accession>A0AAP7GWU8</accession>
<evidence type="ECO:0000256" key="8">
    <source>
        <dbReference type="ARBA" id="ARBA00023114"/>
    </source>
</evidence>
<evidence type="ECO:0000256" key="5">
    <source>
        <dbReference type="ARBA" id="ARBA00022692"/>
    </source>
</evidence>
<keyword evidence="4" id="KW-1134">Transmembrane beta strand</keyword>
<reference evidence="13 14" key="1">
    <citation type="submission" date="2016-06" db="EMBL/GenBank/DDBJ databases">
        <title>Simultaneous identification of Haemophilus influenzae and Haemophilus haemolyticus using TaqMan real-time PCR.</title>
        <authorList>
            <person name="Price E.P."/>
            <person name="Sarovich D.S."/>
            <person name="Harris T."/>
            <person name="Spargo J.C."/>
            <person name="Nosworthy E."/>
            <person name="Beissbarth J."/>
            <person name="Smith-Vaughan H."/>
        </authorList>
    </citation>
    <scope>NUCLEOTIDE SEQUENCE [LARGE SCALE GENOMIC DNA]</scope>
    <source>
        <strain evidence="13 14">ATCC 7901</strain>
    </source>
</reference>
<name>A0AAP7GWU8_AGGAP</name>
<feature type="chain" id="PRO_5042875852" description="Porin domain-containing protein" evidence="11">
    <location>
        <begin position="22"/>
        <end position="354"/>
    </location>
</feature>
<keyword evidence="3" id="KW-0813">Transport</keyword>
<keyword evidence="10" id="KW-0998">Cell outer membrane</keyword>
<evidence type="ECO:0000256" key="1">
    <source>
        <dbReference type="ARBA" id="ARBA00004571"/>
    </source>
</evidence>
<dbReference type="InterPro" id="IPR023614">
    <property type="entry name" value="Porin_dom_sf"/>
</dbReference>
<dbReference type="RefSeq" id="WP_065295163.1">
    <property type="nucleotide sequence ID" value="NZ_MAQE01000012.1"/>
</dbReference>
<dbReference type="PANTHER" id="PTHR34501">
    <property type="entry name" value="PROTEIN YDDL-RELATED"/>
    <property type="match status" value="1"/>
</dbReference>
<dbReference type="SUPFAM" id="SSF56935">
    <property type="entry name" value="Porins"/>
    <property type="match status" value="1"/>
</dbReference>
<evidence type="ECO:0000256" key="4">
    <source>
        <dbReference type="ARBA" id="ARBA00022452"/>
    </source>
</evidence>
<dbReference type="GO" id="GO:0009279">
    <property type="term" value="C:cell outer membrane"/>
    <property type="evidence" value="ECO:0007669"/>
    <property type="project" value="UniProtKB-SubCell"/>
</dbReference>
<gene>
    <name evidence="13" type="ORF">BBB52_04975</name>
</gene>
<evidence type="ECO:0000256" key="9">
    <source>
        <dbReference type="ARBA" id="ARBA00023136"/>
    </source>
</evidence>
<keyword evidence="9" id="KW-0472">Membrane</keyword>
<protein>
    <recommendedName>
        <fullName evidence="12">Porin domain-containing protein</fullName>
    </recommendedName>
</protein>
<dbReference type="Proteomes" id="UP000092746">
    <property type="component" value="Unassembled WGS sequence"/>
</dbReference>
<dbReference type="GO" id="GO:0046930">
    <property type="term" value="C:pore complex"/>
    <property type="evidence" value="ECO:0007669"/>
    <property type="project" value="UniProtKB-KW"/>
</dbReference>
<dbReference type="InterPro" id="IPR033900">
    <property type="entry name" value="Gram_neg_porin_domain"/>
</dbReference>
<feature type="domain" description="Porin" evidence="12">
    <location>
        <begin position="9"/>
        <end position="335"/>
    </location>
</feature>
<keyword evidence="5" id="KW-0812">Transmembrane</keyword>
<evidence type="ECO:0000256" key="7">
    <source>
        <dbReference type="ARBA" id="ARBA00023065"/>
    </source>
</evidence>
<dbReference type="CDD" id="cd00342">
    <property type="entry name" value="gram_neg_porins"/>
    <property type="match status" value="1"/>
</dbReference>
<dbReference type="Gene3D" id="2.40.160.10">
    <property type="entry name" value="Porin"/>
    <property type="match status" value="1"/>
</dbReference>
<evidence type="ECO:0000256" key="10">
    <source>
        <dbReference type="ARBA" id="ARBA00023237"/>
    </source>
</evidence>
<keyword evidence="7" id="KW-0406">Ion transport</keyword>
<dbReference type="GO" id="GO:0034220">
    <property type="term" value="P:monoatomic ion transmembrane transport"/>
    <property type="evidence" value="ECO:0007669"/>
    <property type="project" value="InterPro"/>
</dbReference>
<dbReference type="EMBL" id="MAQE01000012">
    <property type="protein sequence ID" value="OBY52697.1"/>
    <property type="molecule type" value="Genomic_DNA"/>
</dbReference>
<keyword evidence="6 11" id="KW-0732">Signal</keyword>
<dbReference type="GO" id="GO:0015288">
    <property type="term" value="F:porin activity"/>
    <property type="evidence" value="ECO:0007669"/>
    <property type="project" value="UniProtKB-KW"/>
</dbReference>
<dbReference type="PRINTS" id="PR00183">
    <property type="entry name" value="ECOLIPORIN"/>
</dbReference>
<evidence type="ECO:0000256" key="6">
    <source>
        <dbReference type="ARBA" id="ARBA00022729"/>
    </source>
</evidence>
<evidence type="ECO:0000256" key="3">
    <source>
        <dbReference type="ARBA" id="ARBA00022448"/>
    </source>
</evidence>
<evidence type="ECO:0000256" key="11">
    <source>
        <dbReference type="SAM" id="SignalP"/>
    </source>
</evidence>
<sequence length="354" mass="39158">MKKTVIALAIAALAATGTASAATVYNQDGTKVELGGSLRIFLGKLGKNERGNLINDGSRIKINASQELDNGLSAFAGYELLFERDALKNKQKADNDFGDPTTHKLFVGLGFENVGKLSFGRQSTTADDVVGDSLYYESGELNPLVTSADKSVKFRSDEFGGFSFGVDYLFGNAQKYTPNNRYKSGYQVGAFYNYEIADNHKFDAAAVYTVDQFDTQASSETNQKNHTWVLATHYQLQDLKLGAAYGQGVQKYRSEASKNRSKYIFLEAKYDLNGLTGIPTTFGLQWERLSKKYDTAATAQDDGKTIKNHYIAVVDYKLHKNVVPYVQYTRATAKDNLGERTNENIYGAGLRVHF</sequence>
<comment type="caution">
    <text evidence="13">The sequence shown here is derived from an EMBL/GenBank/DDBJ whole genome shotgun (WGS) entry which is preliminary data.</text>
</comment>
<proteinExistence type="inferred from homology"/>
<evidence type="ECO:0000313" key="14">
    <source>
        <dbReference type="Proteomes" id="UP000092746"/>
    </source>
</evidence>
<dbReference type="Pfam" id="PF13609">
    <property type="entry name" value="Porin_4"/>
    <property type="match status" value="1"/>
</dbReference>
<evidence type="ECO:0000313" key="13">
    <source>
        <dbReference type="EMBL" id="OBY52697.1"/>
    </source>
</evidence>
<comment type="subcellular location">
    <subcellularLocation>
        <location evidence="1">Cell outer membrane</location>
        <topology evidence="1">Multi-pass membrane protein</topology>
    </subcellularLocation>
</comment>
<feature type="signal peptide" evidence="11">
    <location>
        <begin position="1"/>
        <end position="21"/>
    </location>
</feature>
<dbReference type="InterPro" id="IPR050298">
    <property type="entry name" value="Gram-neg_bact_OMP"/>
</dbReference>
<evidence type="ECO:0000259" key="12">
    <source>
        <dbReference type="Pfam" id="PF13609"/>
    </source>
</evidence>
<dbReference type="PANTHER" id="PTHR34501:SF2">
    <property type="entry name" value="OUTER MEMBRANE PORIN F-RELATED"/>
    <property type="match status" value="1"/>
</dbReference>